<evidence type="ECO:0000313" key="2">
    <source>
        <dbReference type="EMBL" id="MDX8033118.1"/>
    </source>
</evidence>
<feature type="chain" id="PRO_5046040309" evidence="1">
    <location>
        <begin position="21"/>
        <end position="451"/>
    </location>
</feature>
<evidence type="ECO:0000256" key="1">
    <source>
        <dbReference type="SAM" id="SignalP"/>
    </source>
</evidence>
<dbReference type="Pfam" id="PF14592">
    <property type="entry name" value="Chondroitinas_B"/>
    <property type="match status" value="1"/>
</dbReference>
<dbReference type="CDD" id="cd14251">
    <property type="entry name" value="PL-6"/>
    <property type="match status" value="1"/>
</dbReference>
<accession>A0ABU4T4Q7</accession>
<dbReference type="Proteomes" id="UP001285521">
    <property type="component" value="Unassembled WGS sequence"/>
</dbReference>
<dbReference type="InterPro" id="IPR011050">
    <property type="entry name" value="Pectin_lyase_fold/virulence"/>
</dbReference>
<sequence>MNVVLAGLLIAVGVAVPAPTAVTRVTSLAALQTALDNAQQGERIELADGAYTSSKAITIKRSGVTVAAEHVGKAQIRGKAGFVFAAGVAQVVVEGFDLRHDGRLAVPASAHHVRITRNVFELNVPVVPDDAGGFVEVNGDDVEVDHNTFQNRTNEGVYLHVGGPKPGIAKRTWAHHNHFYNHRFSGGNGGESVRIGNSDRQKESARTLLENNLFEKADGDSEAISVKSSDNVVRHNTMRDSRGFLVLRHGNRNAVDGNILFGTGIRFHGNDHRIINNYVEGGRDRQVVFGSGKEADSGPTSKLHDRPDRVTVAFNTLIGTGAVVDSDGGAFLPKDCVLSNNVITGSSSKFVDMKSGSTVRYEGNIVFGGSAGMPSGGYRTVDPKLVRDSHGLLRLSSGSPAVDASVGSFPYVTTDFDPQPRVAKPDVGADEYDVAAVRRPLTRADVGPSAL</sequence>
<protein>
    <submittedName>
        <fullName evidence="2">Polysaccharide lyase 6 family protein</fullName>
    </submittedName>
</protein>
<feature type="signal peptide" evidence="1">
    <location>
        <begin position="1"/>
        <end position="20"/>
    </location>
</feature>
<comment type="caution">
    <text evidence="2">The sequence shown here is derived from an EMBL/GenBank/DDBJ whole genome shotgun (WGS) entry which is preliminary data.</text>
</comment>
<keyword evidence="3" id="KW-1185">Reference proteome</keyword>
<name>A0ABU4T4Q7_9PSEU</name>
<evidence type="ECO:0000313" key="3">
    <source>
        <dbReference type="Proteomes" id="UP001285521"/>
    </source>
</evidence>
<dbReference type="EMBL" id="JAXAVW010000018">
    <property type="protein sequence ID" value="MDX8033118.1"/>
    <property type="molecule type" value="Genomic_DNA"/>
</dbReference>
<proteinExistence type="predicted"/>
<gene>
    <name evidence="2" type="ORF">SK803_23110</name>
</gene>
<organism evidence="2 3">
    <name type="scientific">Lentzea miocenica</name>
    <dbReference type="NCBI Taxonomy" id="3095431"/>
    <lineage>
        <taxon>Bacteria</taxon>
        <taxon>Bacillati</taxon>
        <taxon>Actinomycetota</taxon>
        <taxon>Actinomycetes</taxon>
        <taxon>Pseudonocardiales</taxon>
        <taxon>Pseudonocardiaceae</taxon>
        <taxon>Lentzea</taxon>
    </lineage>
</organism>
<keyword evidence="1" id="KW-0732">Signal</keyword>
<dbReference type="GO" id="GO:0016829">
    <property type="term" value="F:lyase activity"/>
    <property type="evidence" value="ECO:0007669"/>
    <property type="project" value="UniProtKB-KW"/>
</dbReference>
<keyword evidence="2" id="KW-0456">Lyase</keyword>
<dbReference type="Gene3D" id="2.160.20.10">
    <property type="entry name" value="Single-stranded right-handed beta-helix, Pectin lyase-like"/>
    <property type="match status" value="1"/>
</dbReference>
<dbReference type="SUPFAM" id="SSF51126">
    <property type="entry name" value="Pectin lyase-like"/>
    <property type="match status" value="1"/>
</dbReference>
<dbReference type="InterPro" id="IPR012334">
    <property type="entry name" value="Pectin_lyas_fold"/>
</dbReference>
<reference evidence="2 3" key="1">
    <citation type="submission" date="2023-11" db="EMBL/GenBank/DDBJ databases">
        <title>Lentzea sokolovensis, sp. nov., Lentzea kristufkii, sp. nov., and Lentzea miocenensis, sp. nov., rare actinobacteria from Sokolov Coal Basin, Miocene lacustrine sediment, Czech Republic.</title>
        <authorList>
            <person name="Lara A."/>
            <person name="Kotroba L."/>
            <person name="Nouioui I."/>
            <person name="Neumann-Schaal M."/>
            <person name="Mast Y."/>
            <person name="Chronakova A."/>
        </authorList>
    </citation>
    <scope>NUCLEOTIDE SEQUENCE [LARGE SCALE GENOMIC DNA]</scope>
    <source>
        <strain evidence="2 3">BCCO 10_0856</strain>
    </source>
</reference>
<dbReference type="RefSeq" id="WP_319968138.1">
    <property type="nucleotide sequence ID" value="NZ_JAXAVW010000018.1"/>
</dbReference>
<dbReference type="InterPro" id="IPR039513">
    <property type="entry name" value="PL-6"/>
</dbReference>